<accession>A0A4Q9MTZ3</accession>
<dbReference type="OrthoDB" id="2596255at2759"/>
<protein>
    <submittedName>
        <fullName evidence="1">Uncharacterized protein</fullName>
    </submittedName>
</protein>
<dbReference type="Proteomes" id="UP000292957">
    <property type="component" value="Unassembled WGS sequence"/>
</dbReference>
<dbReference type="EMBL" id="ML145100">
    <property type="protein sequence ID" value="TBU61078.1"/>
    <property type="molecule type" value="Genomic_DNA"/>
</dbReference>
<dbReference type="Proteomes" id="UP000292082">
    <property type="component" value="Unassembled WGS sequence"/>
</dbReference>
<name>A0A4Q9MTZ3_9APHY</name>
<dbReference type="AlphaFoldDB" id="A0A4Q9MTZ3"/>
<sequence>SARRESQKADAALRAEIDTLRRASDRQAAGEGRARKKVLALQEAVKQTLAAARDIEALVSEIEGALPGLEERKREVEREWEQVSGEADR</sequence>
<dbReference type="STRING" id="114155.A0A4Q9MTZ3"/>
<feature type="non-terminal residue" evidence="1">
    <location>
        <position position="89"/>
    </location>
</feature>
<dbReference type="EMBL" id="ML143399">
    <property type="protein sequence ID" value="TBU31400.1"/>
    <property type="molecule type" value="Genomic_DNA"/>
</dbReference>
<keyword evidence="3" id="KW-1185">Reference proteome</keyword>
<reference evidence="1 3" key="1">
    <citation type="submission" date="2019-01" db="EMBL/GenBank/DDBJ databases">
        <title>Draft genome sequences of three monokaryotic isolates of the white-rot basidiomycete fungus Dichomitus squalens.</title>
        <authorList>
            <consortium name="DOE Joint Genome Institute"/>
            <person name="Lopez S.C."/>
            <person name="Andreopoulos B."/>
            <person name="Pangilinan J."/>
            <person name="Lipzen A."/>
            <person name="Riley R."/>
            <person name="Ahrendt S."/>
            <person name="Ng V."/>
            <person name="Barry K."/>
            <person name="Daum C."/>
            <person name="Grigoriev I.V."/>
            <person name="Hilden K.S."/>
            <person name="Makela M.R."/>
            <person name="de Vries R.P."/>
        </authorList>
    </citation>
    <scope>NUCLEOTIDE SEQUENCE [LARGE SCALE GENOMIC DNA]</scope>
    <source>
        <strain evidence="2 3">CBS 464.89</strain>
        <strain evidence="1">OM18370.1</strain>
    </source>
</reference>
<gene>
    <name evidence="2" type="ORF">BD310DRAFT_801548</name>
    <name evidence="1" type="ORF">BD311DRAFT_618748</name>
</gene>
<evidence type="ECO:0000313" key="1">
    <source>
        <dbReference type="EMBL" id="TBU31400.1"/>
    </source>
</evidence>
<evidence type="ECO:0000313" key="2">
    <source>
        <dbReference type="EMBL" id="TBU61078.1"/>
    </source>
</evidence>
<organism evidence="1">
    <name type="scientific">Dichomitus squalens</name>
    <dbReference type="NCBI Taxonomy" id="114155"/>
    <lineage>
        <taxon>Eukaryota</taxon>
        <taxon>Fungi</taxon>
        <taxon>Dikarya</taxon>
        <taxon>Basidiomycota</taxon>
        <taxon>Agaricomycotina</taxon>
        <taxon>Agaricomycetes</taxon>
        <taxon>Polyporales</taxon>
        <taxon>Polyporaceae</taxon>
        <taxon>Dichomitus</taxon>
    </lineage>
</organism>
<evidence type="ECO:0000313" key="3">
    <source>
        <dbReference type="Proteomes" id="UP000292082"/>
    </source>
</evidence>
<feature type="non-terminal residue" evidence="1">
    <location>
        <position position="1"/>
    </location>
</feature>
<proteinExistence type="predicted"/>